<gene>
    <name evidence="1" type="ORF">TPSB3V08_LOCUS10844</name>
</gene>
<organism evidence="1">
    <name type="scientific">Timema poppense</name>
    <name type="common">Walking stick</name>
    <dbReference type="NCBI Taxonomy" id="170557"/>
    <lineage>
        <taxon>Eukaryota</taxon>
        <taxon>Metazoa</taxon>
        <taxon>Ecdysozoa</taxon>
        <taxon>Arthropoda</taxon>
        <taxon>Hexapoda</taxon>
        <taxon>Insecta</taxon>
        <taxon>Pterygota</taxon>
        <taxon>Neoptera</taxon>
        <taxon>Polyneoptera</taxon>
        <taxon>Phasmatodea</taxon>
        <taxon>Timematodea</taxon>
        <taxon>Timematoidea</taxon>
        <taxon>Timematidae</taxon>
        <taxon>Timema</taxon>
    </lineage>
</organism>
<evidence type="ECO:0008006" key="2">
    <source>
        <dbReference type="Google" id="ProtNLM"/>
    </source>
</evidence>
<protein>
    <recommendedName>
        <fullName evidence="2">Reverse transcriptase</fullName>
    </recommendedName>
</protein>
<accession>A0A7R9DMM5</accession>
<name>A0A7R9DMM5_TIMPO</name>
<dbReference type="AlphaFoldDB" id="A0A7R9DMM5"/>
<evidence type="ECO:0000313" key="1">
    <source>
        <dbReference type="EMBL" id="CAD7416163.1"/>
    </source>
</evidence>
<reference evidence="1" key="1">
    <citation type="submission" date="2020-11" db="EMBL/GenBank/DDBJ databases">
        <authorList>
            <person name="Tran Van P."/>
        </authorList>
    </citation>
    <scope>NUCLEOTIDE SEQUENCE</scope>
</reference>
<proteinExistence type="predicted"/>
<dbReference type="EMBL" id="OD010571">
    <property type="protein sequence ID" value="CAD7416163.1"/>
    <property type="molecule type" value="Genomic_DNA"/>
</dbReference>
<sequence length="411" mass="45954">MYPRIGMWPDILACQPGTSVVLVGGDTGDAGCGHDLLIVIKGYSRRNLEGKSNQVLEELDTLCKSVKLKMAPAKTTYMLFKGRLARDPTIKVGRKSIRRSLTVRYLGVTPDENRNFTAHMEQVTGKTLSVINKTISMRQRRFYLPMRIIKTYHQNILLSIVSYEACIWAHRLTNVVPAKVIQGLQRNILPRLAGAYWTVATDSPSVALENKHLQPSQGLVHFITASLRKLGLTESGTCDCGEEGTPEHVVLEFILTLEARRNYQREIQGRSVGEVLRDPIYWKGLNQIALEASDRVNTDLKRKSKRRIARHFRASGSNLTREGSGVSPPAVEIVTSRFQSLKGNFRRSQERGRPLKSLLSGSIRRARVDCVLPLCDITCRCAPLARDACGVILIYSNILAPRLTTRSGYTL</sequence>